<dbReference type="InterPro" id="IPR052342">
    <property type="entry name" value="MCH/BMMD"/>
</dbReference>
<organism evidence="4 5">
    <name type="scientific">Actinomadura vinacea</name>
    <dbReference type="NCBI Taxonomy" id="115336"/>
    <lineage>
        <taxon>Bacteria</taxon>
        <taxon>Bacillati</taxon>
        <taxon>Actinomycetota</taxon>
        <taxon>Actinomycetes</taxon>
        <taxon>Streptosporangiales</taxon>
        <taxon>Thermomonosporaceae</taxon>
        <taxon>Actinomadura</taxon>
    </lineage>
</organism>
<evidence type="ECO:0000259" key="3">
    <source>
        <dbReference type="Pfam" id="PF01575"/>
    </source>
</evidence>
<comment type="caution">
    <text evidence="4">The sequence shown here is derived from an EMBL/GenBank/DDBJ whole genome shotgun (WGS) entry which is preliminary data.</text>
</comment>
<keyword evidence="5" id="KW-1185">Reference proteome</keyword>
<protein>
    <submittedName>
        <fullName evidence="4">MaoC family dehydratase</fullName>
    </submittedName>
</protein>
<dbReference type="InterPro" id="IPR002539">
    <property type="entry name" value="MaoC-like_dom"/>
</dbReference>
<evidence type="ECO:0000256" key="2">
    <source>
        <dbReference type="SAM" id="MobiDB-lite"/>
    </source>
</evidence>
<dbReference type="PANTHER" id="PTHR43664">
    <property type="entry name" value="MONOAMINE OXIDASE-RELATED"/>
    <property type="match status" value="1"/>
</dbReference>
<dbReference type="Gene3D" id="3.10.129.10">
    <property type="entry name" value="Hotdog Thioesterase"/>
    <property type="match status" value="1"/>
</dbReference>
<accession>A0ABN3JQC9</accession>
<proteinExistence type="inferred from homology"/>
<dbReference type="InterPro" id="IPR029069">
    <property type="entry name" value="HotDog_dom_sf"/>
</dbReference>
<evidence type="ECO:0000256" key="1">
    <source>
        <dbReference type="ARBA" id="ARBA00005254"/>
    </source>
</evidence>
<gene>
    <name evidence="4" type="ORF">GCM10010191_60040</name>
</gene>
<dbReference type="Pfam" id="PF01575">
    <property type="entry name" value="MaoC_dehydratas"/>
    <property type="match status" value="1"/>
</dbReference>
<name>A0ABN3JQC9_9ACTN</name>
<dbReference type="RefSeq" id="WP_344593435.1">
    <property type="nucleotide sequence ID" value="NZ_BAAARW010000022.1"/>
</dbReference>
<dbReference type="Proteomes" id="UP001501231">
    <property type="component" value="Unassembled WGS sequence"/>
</dbReference>
<sequence length="169" mass="18326">MPPGRHYDDISVGDEQLTPRVTVTESHVLTYAGVSGDFSALHLDETYAADTEFGGRIAHGLLGLTLTDGLKVQSGYFQTGVALGWSWNFRAPIRIGDTLQVRFRVESARVSRSRPHMGILTVAVSLLNQRGEVVGDGEHRLMVPRRPDATGANQEQDQGTDPCAPGRTA</sequence>
<comment type="similarity">
    <text evidence="1">Belongs to the enoyl-CoA hydratase/isomerase family.</text>
</comment>
<dbReference type="PANTHER" id="PTHR43664:SF1">
    <property type="entry name" value="BETA-METHYLMALYL-COA DEHYDRATASE"/>
    <property type="match status" value="1"/>
</dbReference>
<reference evidence="4 5" key="1">
    <citation type="journal article" date="2019" name="Int. J. Syst. Evol. Microbiol.">
        <title>The Global Catalogue of Microorganisms (GCM) 10K type strain sequencing project: providing services to taxonomists for standard genome sequencing and annotation.</title>
        <authorList>
            <consortium name="The Broad Institute Genomics Platform"/>
            <consortium name="The Broad Institute Genome Sequencing Center for Infectious Disease"/>
            <person name="Wu L."/>
            <person name="Ma J."/>
        </authorList>
    </citation>
    <scope>NUCLEOTIDE SEQUENCE [LARGE SCALE GENOMIC DNA]</scope>
    <source>
        <strain evidence="4 5">JCM 3325</strain>
    </source>
</reference>
<feature type="region of interest" description="Disordered" evidence="2">
    <location>
        <begin position="143"/>
        <end position="169"/>
    </location>
</feature>
<dbReference type="SUPFAM" id="SSF54637">
    <property type="entry name" value="Thioesterase/thiol ester dehydrase-isomerase"/>
    <property type="match status" value="1"/>
</dbReference>
<evidence type="ECO:0000313" key="4">
    <source>
        <dbReference type="EMBL" id="GAA2437222.1"/>
    </source>
</evidence>
<dbReference type="EMBL" id="BAAARW010000022">
    <property type="protein sequence ID" value="GAA2437222.1"/>
    <property type="molecule type" value="Genomic_DNA"/>
</dbReference>
<feature type="domain" description="MaoC-like" evidence="3">
    <location>
        <begin position="13"/>
        <end position="114"/>
    </location>
</feature>
<evidence type="ECO:0000313" key="5">
    <source>
        <dbReference type="Proteomes" id="UP001501231"/>
    </source>
</evidence>